<dbReference type="RefSeq" id="WP_073054932.1">
    <property type="nucleotide sequence ID" value="NZ_FQUP01000003.1"/>
</dbReference>
<keyword evidence="6 7" id="KW-0472">Membrane</keyword>
<evidence type="ECO:0000313" key="8">
    <source>
        <dbReference type="EMBL" id="SHG02312.1"/>
    </source>
</evidence>
<keyword evidence="4 7" id="KW-0812">Transmembrane</keyword>
<gene>
    <name evidence="8" type="ORF">SAMN02745157_3384</name>
</gene>
<dbReference type="AlphaFoldDB" id="A0A1M5GFN5"/>
<protein>
    <submittedName>
        <fullName evidence="8">Multicomponent Na+:H+ antiporter subunit E</fullName>
    </submittedName>
</protein>
<evidence type="ECO:0000256" key="2">
    <source>
        <dbReference type="ARBA" id="ARBA00006228"/>
    </source>
</evidence>
<dbReference type="PANTHER" id="PTHR34584">
    <property type="entry name" value="NA(+)/H(+) ANTIPORTER SUBUNIT E1"/>
    <property type="match status" value="1"/>
</dbReference>
<keyword evidence="3" id="KW-1003">Cell membrane</keyword>
<evidence type="ECO:0000256" key="5">
    <source>
        <dbReference type="ARBA" id="ARBA00022989"/>
    </source>
</evidence>
<evidence type="ECO:0000313" key="9">
    <source>
        <dbReference type="Proteomes" id="UP000184485"/>
    </source>
</evidence>
<reference evidence="8 9" key="1">
    <citation type="submission" date="2016-11" db="EMBL/GenBank/DDBJ databases">
        <authorList>
            <person name="Jaros S."/>
            <person name="Januszkiewicz K."/>
            <person name="Wedrychowicz H."/>
        </authorList>
    </citation>
    <scope>NUCLEOTIDE SEQUENCE [LARGE SCALE GENOMIC DNA]</scope>
    <source>
        <strain evidence="8 9">DSM 19436</strain>
    </source>
</reference>
<dbReference type="GO" id="GO:0005886">
    <property type="term" value="C:plasma membrane"/>
    <property type="evidence" value="ECO:0007669"/>
    <property type="project" value="UniProtKB-SubCell"/>
</dbReference>
<evidence type="ECO:0000256" key="6">
    <source>
        <dbReference type="ARBA" id="ARBA00023136"/>
    </source>
</evidence>
<evidence type="ECO:0000256" key="7">
    <source>
        <dbReference type="SAM" id="Phobius"/>
    </source>
</evidence>
<evidence type="ECO:0000256" key="1">
    <source>
        <dbReference type="ARBA" id="ARBA00004651"/>
    </source>
</evidence>
<dbReference type="EMBL" id="FQUP01000003">
    <property type="protein sequence ID" value="SHG02312.1"/>
    <property type="molecule type" value="Genomic_DNA"/>
</dbReference>
<feature type="transmembrane region" description="Helical" evidence="7">
    <location>
        <begin position="20"/>
        <end position="48"/>
    </location>
</feature>
<evidence type="ECO:0000256" key="4">
    <source>
        <dbReference type="ARBA" id="ARBA00022692"/>
    </source>
</evidence>
<sequence>MAPLKDVAQPARYGSVLRFVGFMLVFCILKGIAPADLAVGLIAALAATSVSLRLMPRRNVSLDFGAMIRFEGRFLRQSLVAGIDVARRAFDPALPLATGFITFRPSLRRGFTRDLFTTISSMMPGTLPVGEDNRDGLVVHCLDIHHPVAVEMAQDEARLRRIMTEGRPHG</sequence>
<dbReference type="GO" id="GO:0008324">
    <property type="term" value="F:monoatomic cation transmembrane transporter activity"/>
    <property type="evidence" value="ECO:0007669"/>
    <property type="project" value="InterPro"/>
</dbReference>
<keyword evidence="9" id="KW-1185">Reference proteome</keyword>
<organism evidence="8 9">
    <name type="scientific">Kaistia soli DSM 19436</name>
    <dbReference type="NCBI Taxonomy" id="1122133"/>
    <lineage>
        <taxon>Bacteria</taxon>
        <taxon>Pseudomonadati</taxon>
        <taxon>Pseudomonadota</taxon>
        <taxon>Alphaproteobacteria</taxon>
        <taxon>Hyphomicrobiales</taxon>
        <taxon>Kaistiaceae</taxon>
        <taxon>Kaistia</taxon>
    </lineage>
</organism>
<dbReference type="Pfam" id="PF01899">
    <property type="entry name" value="MNHE"/>
    <property type="match status" value="1"/>
</dbReference>
<dbReference type="PANTHER" id="PTHR34584:SF1">
    <property type="entry name" value="NA(+)_H(+) ANTIPORTER SUBUNIT E1"/>
    <property type="match status" value="1"/>
</dbReference>
<dbReference type="InterPro" id="IPR002758">
    <property type="entry name" value="Cation_antiport_E"/>
</dbReference>
<dbReference type="Proteomes" id="UP000184485">
    <property type="component" value="Unassembled WGS sequence"/>
</dbReference>
<name>A0A1M5GFN5_9HYPH</name>
<comment type="similarity">
    <text evidence="2">Belongs to the CPA3 antiporters (TC 2.A.63) subunit E family.</text>
</comment>
<keyword evidence="5 7" id="KW-1133">Transmembrane helix</keyword>
<comment type="subcellular location">
    <subcellularLocation>
        <location evidence="1">Cell membrane</location>
        <topology evidence="1">Multi-pass membrane protein</topology>
    </subcellularLocation>
</comment>
<evidence type="ECO:0000256" key="3">
    <source>
        <dbReference type="ARBA" id="ARBA00022475"/>
    </source>
</evidence>
<proteinExistence type="inferred from homology"/>
<accession>A0A1M5GFN5</accession>
<dbReference type="STRING" id="1122133.SAMN02745157_3384"/>
<dbReference type="OrthoDB" id="7852837at2"/>